<dbReference type="OrthoDB" id="6500128at2759"/>
<dbReference type="Gene3D" id="3.40.50.300">
    <property type="entry name" value="P-loop containing nucleotide triphosphate hydrolases"/>
    <property type="match status" value="2"/>
</dbReference>
<dbReference type="InterPro" id="IPR036640">
    <property type="entry name" value="ABC1_TM_sf"/>
</dbReference>
<evidence type="ECO:0000259" key="9">
    <source>
        <dbReference type="PROSITE" id="PS50893"/>
    </source>
</evidence>
<feature type="domain" description="ABC transmembrane type-1" evidence="10">
    <location>
        <begin position="48"/>
        <end position="340"/>
    </location>
</feature>
<dbReference type="Proteomes" id="UP000800040">
    <property type="component" value="Unassembled WGS sequence"/>
</dbReference>
<feature type="region of interest" description="Disordered" evidence="7">
    <location>
        <begin position="691"/>
        <end position="833"/>
    </location>
</feature>
<dbReference type="PROSITE" id="PS50893">
    <property type="entry name" value="ABC_TRANSPORTER_2"/>
    <property type="match status" value="2"/>
</dbReference>
<evidence type="ECO:0000256" key="6">
    <source>
        <dbReference type="ARBA" id="ARBA00023136"/>
    </source>
</evidence>
<dbReference type="InterPro" id="IPR027417">
    <property type="entry name" value="P-loop_NTPase"/>
</dbReference>
<feature type="transmembrane region" description="Helical" evidence="8">
    <location>
        <begin position="1083"/>
        <end position="1107"/>
    </location>
</feature>
<evidence type="ECO:0000313" key="11">
    <source>
        <dbReference type="EMBL" id="KAF1838803.1"/>
    </source>
</evidence>
<dbReference type="SUPFAM" id="SSF90123">
    <property type="entry name" value="ABC transporter transmembrane region"/>
    <property type="match status" value="2"/>
</dbReference>
<evidence type="ECO:0000256" key="8">
    <source>
        <dbReference type="SAM" id="Phobius"/>
    </source>
</evidence>
<keyword evidence="4" id="KW-0067">ATP-binding</keyword>
<dbReference type="SUPFAM" id="SSF52540">
    <property type="entry name" value="P-loop containing nucleoside triphosphate hydrolases"/>
    <property type="match status" value="2"/>
</dbReference>
<protein>
    <submittedName>
        <fullName evidence="11">Multidrug resistance protein 2</fullName>
    </submittedName>
</protein>
<feature type="transmembrane region" description="Helical" evidence="8">
    <location>
        <begin position="46"/>
        <end position="72"/>
    </location>
</feature>
<dbReference type="InterPro" id="IPR017871">
    <property type="entry name" value="ABC_transporter-like_CS"/>
</dbReference>
<dbReference type="PANTHER" id="PTHR43394:SF15">
    <property type="entry name" value="ALPHA-FACTOR-TRANSPORTING ATPASE"/>
    <property type="match status" value="1"/>
</dbReference>
<evidence type="ECO:0000256" key="5">
    <source>
        <dbReference type="ARBA" id="ARBA00022989"/>
    </source>
</evidence>
<dbReference type="CDD" id="cd18578">
    <property type="entry name" value="ABC_6TM_Pgp_ABCB1_D2_like"/>
    <property type="match status" value="1"/>
</dbReference>
<dbReference type="PROSITE" id="PS00211">
    <property type="entry name" value="ABC_TRANSPORTER_1"/>
    <property type="match status" value="1"/>
</dbReference>
<evidence type="ECO:0000256" key="3">
    <source>
        <dbReference type="ARBA" id="ARBA00022741"/>
    </source>
</evidence>
<dbReference type="GO" id="GO:0005524">
    <property type="term" value="F:ATP binding"/>
    <property type="evidence" value="ECO:0007669"/>
    <property type="project" value="UniProtKB-KW"/>
</dbReference>
<feature type="transmembrane region" description="Helical" evidence="8">
    <location>
        <begin position="191"/>
        <end position="211"/>
    </location>
</feature>
<dbReference type="CDD" id="cd18577">
    <property type="entry name" value="ABC_6TM_Pgp_ABCB1_D1_like"/>
    <property type="match status" value="1"/>
</dbReference>
<evidence type="ECO:0000259" key="10">
    <source>
        <dbReference type="PROSITE" id="PS50929"/>
    </source>
</evidence>
<feature type="domain" description="ABC transporter" evidence="9">
    <location>
        <begin position="1181"/>
        <end position="1461"/>
    </location>
</feature>
<feature type="compositionally biased region" description="Basic and acidic residues" evidence="7">
    <location>
        <begin position="695"/>
        <end position="704"/>
    </location>
</feature>
<feature type="domain" description="ABC transporter" evidence="9">
    <location>
        <begin position="377"/>
        <end position="615"/>
    </location>
</feature>
<dbReference type="InterPro" id="IPR003439">
    <property type="entry name" value="ABC_transporter-like_ATP-bd"/>
</dbReference>
<keyword evidence="6 8" id="KW-0472">Membrane</keyword>
<feature type="transmembrane region" description="Helical" evidence="8">
    <location>
        <begin position="280"/>
        <end position="298"/>
    </location>
</feature>
<evidence type="ECO:0000256" key="1">
    <source>
        <dbReference type="ARBA" id="ARBA00004141"/>
    </source>
</evidence>
<dbReference type="GO" id="GO:0005743">
    <property type="term" value="C:mitochondrial inner membrane"/>
    <property type="evidence" value="ECO:0007669"/>
    <property type="project" value="TreeGrafter"/>
</dbReference>
<accession>A0A6A5KYF5</accession>
<evidence type="ECO:0000256" key="2">
    <source>
        <dbReference type="ARBA" id="ARBA00022692"/>
    </source>
</evidence>
<dbReference type="FunFam" id="3.40.50.300:FF:001471">
    <property type="entry name" value="P-loop containing nucleoside triphosphate hydrolase protein"/>
    <property type="match status" value="2"/>
</dbReference>
<reference evidence="11" key="1">
    <citation type="submission" date="2020-01" db="EMBL/GenBank/DDBJ databases">
        <authorList>
            <consortium name="DOE Joint Genome Institute"/>
            <person name="Haridas S."/>
            <person name="Albert R."/>
            <person name="Binder M."/>
            <person name="Bloem J."/>
            <person name="Labutti K."/>
            <person name="Salamov A."/>
            <person name="Andreopoulos B."/>
            <person name="Baker S.E."/>
            <person name="Barry K."/>
            <person name="Bills G."/>
            <person name="Bluhm B.H."/>
            <person name="Cannon C."/>
            <person name="Castanera R."/>
            <person name="Culley D.E."/>
            <person name="Daum C."/>
            <person name="Ezra D."/>
            <person name="Gonzalez J.B."/>
            <person name="Henrissat B."/>
            <person name="Kuo A."/>
            <person name="Liang C."/>
            <person name="Lipzen A."/>
            <person name="Lutzoni F."/>
            <person name="Magnuson J."/>
            <person name="Mondo S."/>
            <person name="Nolan M."/>
            <person name="Ohm R."/>
            <person name="Pangilinan J."/>
            <person name="Park H.-J."/>
            <person name="Ramirez L."/>
            <person name="Alfaro M."/>
            <person name="Sun H."/>
            <person name="Tritt A."/>
            <person name="Yoshinaga Y."/>
            <person name="Zwiers L.-H."/>
            <person name="Turgeon B.G."/>
            <person name="Goodwin S.B."/>
            <person name="Spatafora J.W."/>
            <person name="Crous P.W."/>
            <person name="Grigoriev I.V."/>
        </authorList>
    </citation>
    <scope>NUCLEOTIDE SEQUENCE</scope>
    <source>
        <strain evidence="11">P77</strain>
    </source>
</reference>
<dbReference type="GO" id="GO:0090374">
    <property type="term" value="P:oligopeptide export from mitochondrion"/>
    <property type="evidence" value="ECO:0007669"/>
    <property type="project" value="TreeGrafter"/>
</dbReference>
<feature type="compositionally biased region" description="Basic residues" evidence="7">
    <location>
        <begin position="811"/>
        <end position="826"/>
    </location>
</feature>
<dbReference type="GO" id="GO:0015421">
    <property type="term" value="F:ABC-type oligopeptide transporter activity"/>
    <property type="evidence" value="ECO:0007669"/>
    <property type="project" value="TreeGrafter"/>
</dbReference>
<feature type="transmembrane region" description="Helical" evidence="8">
    <location>
        <begin position="318"/>
        <end position="338"/>
    </location>
</feature>
<dbReference type="PANTHER" id="PTHR43394">
    <property type="entry name" value="ATP-DEPENDENT PERMEASE MDL1, MITOCHONDRIAL"/>
    <property type="match status" value="1"/>
</dbReference>
<dbReference type="EMBL" id="ML975249">
    <property type="protein sequence ID" value="KAF1838803.1"/>
    <property type="molecule type" value="Genomic_DNA"/>
</dbReference>
<feature type="transmembrane region" description="Helical" evidence="8">
    <location>
        <begin position="862"/>
        <end position="883"/>
    </location>
</feature>
<dbReference type="Pfam" id="PF00005">
    <property type="entry name" value="ABC_tran"/>
    <property type="match status" value="2"/>
</dbReference>
<evidence type="ECO:0000313" key="12">
    <source>
        <dbReference type="Proteomes" id="UP000800040"/>
    </source>
</evidence>
<proteinExistence type="predicted"/>
<keyword evidence="3" id="KW-0547">Nucleotide-binding</keyword>
<feature type="transmembrane region" description="Helical" evidence="8">
    <location>
        <begin position="903"/>
        <end position="922"/>
    </location>
</feature>
<sequence>MATTPASNGTDEHEKTATQADEEQDYISRVGLKALFGFTTKQHLPVILGAVIAAAIAAISMPVFAIIYGFIFREYTSYGAGTTDGDELISNVTKLCIILTGIATLSWVANSVYFFFCLIFGELQARSARTRIFDALIQKDMAWYDMRENGVAAFLPTIQMHIRDLQLSVSAPFGEGVQAFIQAIASLGVALYFSWSLTLVVLATIPLLYLAQAFISSRLSRRAYDQAGKLQSALKYITTAIQSIETVKCYNGERYELQVITKIIGTAAHLYKRVANLRSMQLGIMEFFTVSVFVQGFWYGGHLVNTGNRDPGQVLTTFWATLMAIGGIMMFLPQFIVLQKGKMAGARLAMLMKQIPTSDQRFELQGQTKPARCQGDIEFRKVTFSYPSRADEIAIRNASLFIPAGETTFVIGRSGSGKSTLGQLLVRFYQPSTGQIFLDGVPLEELDVKWLRENVTLVEQHSVLFNDTIRHNLALGNLGDTLNLQDIHDAVRFAMLEPVVDELPDGLDTHLGMKGSSLSGGQKQRMALARARIRNAPVLILDESTSALDYVTRAEVLGAIRVWRKGKTTIIITHDISQIRPDDFLYLLEDARVVQEGYREELEAHDGAFQAFLESHKKQEEDEESDVDRDSYIGEDASEIISLYNEPWSAQATPMPRPLSSILFGQPILRPFLGNSREYWAGNAPVGLAQHQRHSRYEEHEGRQSTRSSMAAAPDDLQPLPGTLGLKAPPRGGSPGPDNFPLKEYGSRPSSWASGHLSRSDPHNRPLSFSKEYGSRPGSVLSTRPVSRHAPYPRPLMMSEAVSVQLDEPKKHSRKKKLLSKMRRSRRTGDIEEQSVSADSLPIMEILKSVWPAIGWGSRLRLWACLLCTLIHSASTPVFAWVFAQLLTTFYEAEGQRQQARNYSLAILGIAIVGSIASYYMFYLSDCVAQSWTLALKTEAMRRILLQPREFFDKEENSMSRLAETMDHFAEEARNLPGRFAVVYLVLVLTVGISIMWSMVISWKLALVALATGPILFAITKCNNMISSRWEKLANEADDKIGQILHETFVNIRTVRGLVLEDHFRKKYNDATTEALQVGIKRALYSGSIFGLNFAGVIFVAILLFWYGGSLIARNEYTVNEVMGCFLILMLSVNHVSQMAHYVTQINMSRVASTRLLRLARLPTTSHELTGTTQIQTAADISLQNVTFTYPTRPDVQVLHNVSFTIPRGSCTAIVGSSGSGKSTIASLLLKLYQPDSTDPAALLPAQTEAEQQDAASHITISAHNITSLHTASLRSHMALVSQTPVLFPGTIAQNIAYALSPSAPEASPASISNAASAAGISDFIDSLPHGYNTMIGEGGTTLSGGQAQRLCIARALVRNPDVLILDEATSALDGAAAHIIRDTVRGLVRGAREGEGEGGESCAGKAPKKKKITVIIITHAREMMAIADRIVMLDKGAVVEQGAFSDLKRRRGGAFWRLLRGKREE</sequence>
<name>A0A6A5KYF5_9PLEO</name>
<dbReference type="PROSITE" id="PS50929">
    <property type="entry name" value="ABC_TM1F"/>
    <property type="match status" value="2"/>
</dbReference>
<dbReference type="SMART" id="SM00382">
    <property type="entry name" value="AAA"/>
    <property type="match status" value="2"/>
</dbReference>
<feature type="transmembrane region" description="Helical" evidence="8">
    <location>
        <begin position="92"/>
        <end position="121"/>
    </location>
</feature>
<comment type="subcellular location">
    <subcellularLocation>
        <location evidence="1">Membrane</location>
        <topology evidence="1">Multi-pass membrane protein</topology>
    </subcellularLocation>
</comment>
<keyword evidence="5 8" id="KW-1133">Transmembrane helix</keyword>
<feature type="transmembrane region" description="Helical" evidence="8">
    <location>
        <begin position="976"/>
        <end position="995"/>
    </location>
</feature>
<feature type="domain" description="ABC transmembrane type-1" evidence="10">
    <location>
        <begin position="863"/>
        <end position="1148"/>
    </location>
</feature>
<feature type="region of interest" description="Disordered" evidence="7">
    <location>
        <begin position="1"/>
        <end position="21"/>
    </location>
</feature>
<evidence type="ECO:0000256" key="7">
    <source>
        <dbReference type="SAM" id="MobiDB-lite"/>
    </source>
</evidence>
<keyword evidence="2 8" id="KW-0812">Transmembrane</keyword>
<dbReference type="InterPro" id="IPR039421">
    <property type="entry name" value="Type_1_exporter"/>
</dbReference>
<dbReference type="GO" id="GO:0016887">
    <property type="term" value="F:ATP hydrolysis activity"/>
    <property type="evidence" value="ECO:0007669"/>
    <property type="project" value="InterPro"/>
</dbReference>
<dbReference type="Gene3D" id="1.20.1560.10">
    <property type="entry name" value="ABC transporter type 1, transmembrane domain"/>
    <property type="match status" value="2"/>
</dbReference>
<keyword evidence="12" id="KW-1185">Reference proteome</keyword>
<organism evidence="11 12">
    <name type="scientific">Decorospora gaudefroyi</name>
    <dbReference type="NCBI Taxonomy" id="184978"/>
    <lineage>
        <taxon>Eukaryota</taxon>
        <taxon>Fungi</taxon>
        <taxon>Dikarya</taxon>
        <taxon>Ascomycota</taxon>
        <taxon>Pezizomycotina</taxon>
        <taxon>Dothideomycetes</taxon>
        <taxon>Pleosporomycetidae</taxon>
        <taxon>Pleosporales</taxon>
        <taxon>Pleosporineae</taxon>
        <taxon>Pleosporaceae</taxon>
        <taxon>Decorospora</taxon>
    </lineage>
</organism>
<dbReference type="Pfam" id="PF00664">
    <property type="entry name" value="ABC_membrane"/>
    <property type="match status" value="2"/>
</dbReference>
<dbReference type="InterPro" id="IPR011527">
    <property type="entry name" value="ABC1_TM_dom"/>
</dbReference>
<evidence type="ECO:0000256" key="4">
    <source>
        <dbReference type="ARBA" id="ARBA00022840"/>
    </source>
</evidence>
<gene>
    <name evidence="11" type="ORF">BDW02DRAFT_488256</name>
</gene>
<dbReference type="InterPro" id="IPR003593">
    <property type="entry name" value="AAA+_ATPase"/>
</dbReference>